<feature type="domain" description="SusD-like N-terminal" evidence="7">
    <location>
        <begin position="91"/>
        <end position="234"/>
    </location>
</feature>
<dbReference type="SUPFAM" id="SSF48452">
    <property type="entry name" value="TPR-like"/>
    <property type="match status" value="1"/>
</dbReference>
<comment type="similarity">
    <text evidence="2">Belongs to the SusD family.</text>
</comment>
<proteinExistence type="inferred from homology"/>
<dbReference type="InterPro" id="IPR011990">
    <property type="entry name" value="TPR-like_helical_dom_sf"/>
</dbReference>
<dbReference type="Pfam" id="PF14322">
    <property type="entry name" value="SusD-like_3"/>
    <property type="match status" value="1"/>
</dbReference>
<dbReference type="InterPro" id="IPR012944">
    <property type="entry name" value="SusD_RagB_dom"/>
</dbReference>
<evidence type="ECO:0000313" key="9">
    <source>
        <dbReference type="Proteomes" id="UP000429232"/>
    </source>
</evidence>
<evidence type="ECO:0000256" key="5">
    <source>
        <dbReference type="ARBA" id="ARBA00023237"/>
    </source>
</evidence>
<keyword evidence="4" id="KW-0472">Membrane</keyword>
<keyword evidence="9" id="KW-1185">Reference proteome</keyword>
<sequence>MNRKYIKYTAFGILGAIGISVSSCKKSFLELQPQGEFLESNYYSNPAEALTAVVAAYDPLVTETGGIDNTYSDPLGPLNSASDDTFAGGGSSSDVPQWQAINNYTMTPALGPQGGFWGINFQGVNRADVLLAKLPQVPGLSADLLKRYTAEGQFLRAHYYFDLVRLFKNVPLILTPLQTADVYKQPQATPEAVYAQIEKDLTDAINGLPTTVSATENGRVTKGAAIALLGKVYLYEKKWTQAASTLAQVNGTPGGTSGYGYHLQANFGAIFDPTNKFNSESIFELVHSGAQSYTWNNWDQFKSNIYVQMVGPRNYKGPIYYGGGYGFCPITPQLVTAMKGDPRYGYTIANIDSLTKATGGSYDQSYQGSGYYIQKYAPLLKNIVTTGLTDLNWPNDYIEIRLADTYLMEAEALVNGGGDAARALALLSAVRARVKLAPVAATLANIYNERRLELATEGHRWFDLVRTGQAPTVLAFKGFKAGVNEILPIPLTETLNGTQIKQNPGY</sequence>
<keyword evidence="5" id="KW-0998">Cell outer membrane</keyword>
<evidence type="ECO:0000259" key="6">
    <source>
        <dbReference type="Pfam" id="PF07980"/>
    </source>
</evidence>
<evidence type="ECO:0000313" key="8">
    <source>
        <dbReference type="EMBL" id="QQL50472.1"/>
    </source>
</evidence>
<dbReference type="KEGG" id="mgik:GO620_003175"/>
<dbReference type="Gene3D" id="1.25.40.390">
    <property type="match status" value="1"/>
</dbReference>
<evidence type="ECO:0000256" key="1">
    <source>
        <dbReference type="ARBA" id="ARBA00004442"/>
    </source>
</evidence>
<evidence type="ECO:0000256" key="4">
    <source>
        <dbReference type="ARBA" id="ARBA00023136"/>
    </source>
</evidence>
<comment type="subcellular location">
    <subcellularLocation>
        <location evidence="1">Cell outer membrane</location>
    </subcellularLocation>
</comment>
<accession>A0A6I4I2D8</accession>
<dbReference type="PROSITE" id="PS51257">
    <property type="entry name" value="PROKAR_LIPOPROTEIN"/>
    <property type="match status" value="1"/>
</dbReference>
<dbReference type="InterPro" id="IPR033985">
    <property type="entry name" value="SusD-like_N"/>
</dbReference>
<name>A0A6I4I2D8_9SPHI</name>
<keyword evidence="3" id="KW-0732">Signal</keyword>
<dbReference type="GO" id="GO:0009279">
    <property type="term" value="C:cell outer membrane"/>
    <property type="evidence" value="ECO:0007669"/>
    <property type="project" value="UniProtKB-SubCell"/>
</dbReference>
<dbReference type="EMBL" id="CP066775">
    <property type="protein sequence ID" value="QQL50472.1"/>
    <property type="molecule type" value="Genomic_DNA"/>
</dbReference>
<protein>
    <submittedName>
        <fullName evidence="8">RagB/SusD family nutrient uptake outer membrane protein</fullName>
    </submittedName>
</protein>
<organism evidence="8 9">
    <name type="scientific">Mucilaginibacter ginkgonis</name>
    <dbReference type="NCBI Taxonomy" id="2682091"/>
    <lineage>
        <taxon>Bacteria</taxon>
        <taxon>Pseudomonadati</taxon>
        <taxon>Bacteroidota</taxon>
        <taxon>Sphingobacteriia</taxon>
        <taxon>Sphingobacteriales</taxon>
        <taxon>Sphingobacteriaceae</taxon>
        <taxon>Mucilaginibacter</taxon>
    </lineage>
</organism>
<reference evidence="8 9" key="1">
    <citation type="submission" date="2020-12" db="EMBL/GenBank/DDBJ databases">
        <title>HMF7856_wgs.fasta genome submission.</title>
        <authorList>
            <person name="Kang H."/>
            <person name="Kim H."/>
            <person name="Joh K."/>
        </authorList>
    </citation>
    <scope>NUCLEOTIDE SEQUENCE [LARGE SCALE GENOMIC DNA]</scope>
    <source>
        <strain evidence="8 9">HMF7856</strain>
    </source>
</reference>
<evidence type="ECO:0000259" key="7">
    <source>
        <dbReference type="Pfam" id="PF14322"/>
    </source>
</evidence>
<feature type="domain" description="RagB/SusD" evidence="6">
    <location>
        <begin position="357"/>
        <end position="506"/>
    </location>
</feature>
<dbReference type="RefSeq" id="WP_157526294.1">
    <property type="nucleotide sequence ID" value="NZ_CP066775.1"/>
</dbReference>
<gene>
    <name evidence="8" type="ORF">GO620_003175</name>
</gene>
<dbReference type="Proteomes" id="UP000429232">
    <property type="component" value="Chromosome"/>
</dbReference>
<evidence type="ECO:0000256" key="2">
    <source>
        <dbReference type="ARBA" id="ARBA00006275"/>
    </source>
</evidence>
<dbReference type="Pfam" id="PF07980">
    <property type="entry name" value="SusD_RagB"/>
    <property type="match status" value="1"/>
</dbReference>
<dbReference type="CDD" id="cd08977">
    <property type="entry name" value="SusD"/>
    <property type="match status" value="1"/>
</dbReference>
<evidence type="ECO:0000256" key="3">
    <source>
        <dbReference type="ARBA" id="ARBA00022729"/>
    </source>
</evidence>
<dbReference type="AlphaFoldDB" id="A0A6I4I2D8"/>